<reference evidence="2" key="1">
    <citation type="journal article" date="2019" name="Int. J. Syst. Evol. Microbiol.">
        <title>The Global Catalogue of Microorganisms (GCM) 10K type strain sequencing project: providing services to taxonomists for standard genome sequencing and annotation.</title>
        <authorList>
            <consortium name="The Broad Institute Genomics Platform"/>
            <consortium name="The Broad Institute Genome Sequencing Center for Infectious Disease"/>
            <person name="Wu L."/>
            <person name="Ma J."/>
        </authorList>
    </citation>
    <scope>NUCLEOTIDE SEQUENCE [LARGE SCALE GENOMIC DNA]</scope>
    <source>
        <strain evidence="2">CGMCC 1.15772</strain>
    </source>
</reference>
<evidence type="ECO:0000313" key="1">
    <source>
        <dbReference type="EMBL" id="MFC6591011.1"/>
    </source>
</evidence>
<dbReference type="Proteomes" id="UP001596297">
    <property type="component" value="Unassembled WGS sequence"/>
</dbReference>
<dbReference type="Gene3D" id="3.30.300.20">
    <property type="match status" value="1"/>
</dbReference>
<evidence type="ECO:0000313" key="2">
    <source>
        <dbReference type="Proteomes" id="UP001596297"/>
    </source>
</evidence>
<protein>
    <submittedName>
        <fullName evidence="1">OsmC family protein</fullName>
        <ecNumber evidence="1">1.11.1.-</ecNumber>
    </submittedName>
</protein>
<accession>A0ABW1Y9T7</accession>
<dbReference type="SUPFAM" id="SSF82784">
    <property type="entry name" value="OsmC-like"/>
    <property type="match status" value="1"/>
</dbReference>
<dbReference type="EMBL" id="JBHSWD010000001">
    <property type="protein sequence ID" value="MFC6591011.1"/>
    <property type="molecule type" value="Genomic_DNA"/>
</dbReference>
<proteinExistence type="predicted"/>
<dbReference type="PANTHER" id="PTHR34352:SF1">
    <property type="entry name" value="PROTEIN YHFA"/>
    <property type="match status" value="1"/>
</dbReference>
<comment type="caution">
    <text evidence="1">The sequence shown here is derived from an EMBL/GenBank/DDBJ whole genome shotgun (WGS) entry which is preliminary data.</text>
</comment>
<dbReference type="GO" id="GO:0004601">
    <property type="term" value="F:peroxidase activity"/>
    <property type="evidence" value="ECO:0007669"/>
    <property type="project" value="UniProtKB-KW"/>
</dbReference>
<dbReference type="PANTHER" id="PTHR34352">
    <property type="entry name" value="PROTEIN YHFA"/>
    <property type="match status" value="1"/>
</dbReference>
<gene>
    <name evidence="1" type="ORF">ACFP81_02515</name>
</gene>
<dbReference type="RefSeq" id="WP_380082017.1">
    <property type="nucleotide sequence ID" value="NZ_JBHSWD010000001.1"/>
</dbReference>
<organism evidence="1 2">
    <name type="scientific">Deinococcus lacus</name>
    <dbReference type="NCBI Taxonomy" id="392561"/>
    <lineage>
        <taxon>Bacteria</taxon>
        <taxon>Thermotogati</taxon>
        <taxon>Deinococcota</taxon>
        <taxon>Deinococci</taxon>
        <taxon>Deinococcales</taxon>
        <taxon>Deinococcaceae</taxon>
        <taxon>Deinococcus</taxon>
    </lineage>
</organism>
<keyword evidence="1" id="KW-0575">Peroxidase</keyword>
<dbReference type="InterPro" id="IPR015946">
    <property type="entry name" value="KH_dom-like_a/b"/>
</dbReference>
<dbReference type="InterPro" id="IPR003718">
    <property type="entry name" value="OsmC/Ohr_fam"/>
</dbReference>
<dbReference type="Pfam" id="PF02566">
    <property type="entry name" value="OsmC"/>
    <property type="match status" value="1"/>
</dbReference>
<name>A0ABW1Y9T7_9DEIO</name>
<dbReference type="InterPro" id="IPR036102">
    <property type="entry name" value="OsmC/Ohrsf"/>
</dbReference>
<dbReference type="EC" id="1.11.1.-" evidence="1"/>
<keyword evidence="1" id="KW-0560">Oxidoreductase</keyword>
<sequence>MGTKTVKIDWLGDQRYVGRSENGQQILIDNSENKVGVSPMDALLAALGTCTAYDVVGIMNKRKTPLSTYRLEVVGERAEETPARYTRITVRHIAGGAGVTKEQLEKAVHLSHEKYCSVAASLNAEMMLEVELAEEVEGEAG</sequence>
<keyword evidence="2" id="KW-1185">Reference proteome</keyword>